<gene>
    <name evidence="1" type="ORF">EET67_05135</name>
</gene>
<accession>A0A432VA49</accession>
<comment type="caution">
    <text evidence="1">The sequence shown here is derived from an EMBL/GenBank/DDBJ whole genome shotgun (WGS) entry which is preliminary data.</text>
</comment>
<dbReference type="EMBL" id="RKST01000003">
    <property type="protein sequence ID" value="RUM99024.1"/>
    <property type="molecule type" value="Genomic_DNA"/>
</dbReference>
<dbReference type="AlphaFoldDB" id="A0A432VA49"/>
<reference evidence="1 2" key="1">
    <citation type="submission" date="2018-11" db="EMBL/GenBank/DDBJ databases">
        <title>Pseudaminobacter arsenicus sp. nov., an arsenic-resistant bacterium isolated from arsenic-rich aquifers.</title>
        <authorList>
            <person name="Mu Y."/>
        </authorList>
    </citation>
    <scope>NUCLEOTIDE SEQUENCE [LARGE SCALE GENOMIC DNA]</scope>
    <source>
        <strain evidence="1 2">CB3</strain>
    </source>
</reference>
<organism evidence="1 2">
    <name type="scientific">Borborobacter arsenicus</name>
    <dbReference type="NCBI Taxonomy" id="1851146"/>
    <lineage>
        <taxon>Bacteria</taxon>
        <taxon>Pseudomonadati</taxon>
        <taxon>Pseudomonadota</taxon>
        <taxon>Alphaproteobacteria</taxon>
        <taxon>Hyphomicrobiales</taxon>
        <taxon>Phyllobacteriaceae</taxon>
        <taxon>Borborobacter</taxon>
    </lineage>
</organism>
<sequence>MKSELICAGDGGVFKECTKCLCVKPISDFSPLKTVVSGLRPWCKQCARNASLSHHYENRDSLLEKARARYAKNPQPHRDRALKWHYENHEASIARGKQWKLENPDRVSEYNKAYYKENKEALLESYAEWAAENATHKLEYNRGWYQQNPTKHAEYGRRRRECVRFRIESSIRCRIWTGITKGSKAQRSTFSLLGYTIDELKDHLGRQFLPGMTWENYGEWHIDHIRPLSSFSYDTPDDADFKDAWSLTNLQPLWKTDNLKKGAKWVPDNDNEDNEAGEA</sequence>
<evidence type="ECO:0000313" key="2">
    <source>
        <dbReference type="Proteomes" id="UP000281647"/>
    </source>
</evidence>
<dbReference type="OrthoDB" id="6625339at2"/>
<dbReference type="RefSeq" id="WP_128624526.1">
    <property type="nucleotide sequence ID" value="NZ_ML133508.1"/>
</dbReference>
<protein>
    <submittedName>
        <fullName evidence="1">Uncharacterized protein</fullName>
    </submittedName>
</protein>
<proteinExistence type="predicted"/>
<keyword evidence="2" id="KW-1185">Reference proteome</keyword>
<dbReference type="Proteomes" id="UP000281647">
    <property type="component" value="Unassembled WGS sequence"/>
</dbReference>
<evidence type="ECO:0000313" key="1">
    <source>
        <dbReference type="EMBL" id="RUM99024.1"/>
    </source>
</evidence>
<name>A0A432VA49_9HYPH</name>